<keyword evidence="1" id="KW-1133">Transmembrane helix</keyword>
<reference evidence="2" key="1">
    <citation type="submission" date="2023-11" db="EMBL/GenBank/DDBJ databases">
        <title>Characterization of a newly isolated phage infecting non-aureus staphylococci isolated from bovine mastitis.</title>
        <authorList>
            <person name="Wanecka A."/>
            <person name="Marynowska M."/>
            <person name="Wesolowski W."/>
            <person name="Bloch S."/>
            <person name="Nejman-Falenczyk B."/>
            <person name="Neumann J."/>
            <person name="Krol J."/>
            <person name="Florek M."/>
            <person name="Ulanicki K."/>
            <person name="Napierala A."/>
            <person name="Twardon J."/>
            <person name="Wolska B."/>
            <person name="Porebska J."/>
            <person name="Ziubrzycka A."/>
            <person name="Czeretowicz I."/>
            <person name="Benisz M."/>
        </authorList>
    </citation>
    <scope>NUCLEOTIDE SEQUENCE</scope>
</reference>
<evidence type="ECO:0000313" key="2">
    <source>
        <dbReference type="EMBL" id="WVX90694.1"/>
    </source>
</evidence>
<name>A0AAU6MX69_9CAUD</name>
<organism evidence="2">
    <name type="scientific">Staphylococcus phage 184DA</name>
    <dbReference type="NCBI Taxonomy" id="3110532"/>
    <lineage>
        <taxon>Viruses</taxon>
        <taxon>Duplodnaviria</taxon>
        <taxon>Heunggongvirae</taxon>
        <taxon>Uroviricota</taxon>
        <taxon>Caudoviricetes</taxon>
    </lineage>
</organism>
<gene>
    <name evidence="2" type="ORF">184DA_88</name>
</gene>
<proteinExistence type="predicted"/>
<dbReference type="EMBL" id="OR885926">
    <property type="protein sequence ID" value="WVX90694.1"/>
    <property type="molecule type" value="Genomic_DNA"/>
</dbReference>
<keyword evidence="1" id="KW-0472">Membrane</keyword>
<accession>A0AAU6MX69</accession>
<feature type="transmembrane region" description="Helical" evidence="1">
    <location>
        <begin position="12"/>
        <end position="29"/>
    </location>
</feature>
<sequence length="49" mass="6348">MNQILVISYYYIYHYNLHVLYFVFYYSLLHDILFRKIHIYLQIQFVYVY</sequence>
<evidence type="ECO:0000256" key="1">
    <source>
        <dbReference type="SAM" id="Phobius"/>
    </source>
</evidence>
<protein>
    <submittedName>
        <fullName evidence="2">Uncharacterized protein</fullName>
    </submittedName>
</protein>
<keyword evidence="1" id="KW-0812">Transmembrane</keyword>